<dbReference type="InterPro" id="IPR050181">
    <property type="entry name" value="Cold_shock_domain"/>
</dbReference>
<feature type="compositionally biased region" description="Basic and acidic residues" evidence="2">
    <location>
        <begin position="309"/>
        <end position="319"/>
    </location>
</feature>
<feature type="domain" description="CSD" evidence="3">
    <location>
        <begin position="352"/>
        <end position="415"/>
    </location>
</feature>
<dbReference type="EMBL" id="BAABFX010000028">
    <property type="protein sequence ID" value="GAA4397649.1"/>
    <property type="molecule type" value="Genomic_DNA"/>
</dbReference>
<feature type="domain" description="CSD" evidence="3">
    <location>
        <begin position="256"/>
        <end position="320"/>
    </location>
</feature>
<feature type="compositionally biased region" description="Low complexity" evidence="2">
    <location>
        <begin position="239"/>
        <end position="249"/>
    </location>
</feature>
<dbReference type="SUPFAM" id="SSF50249">
    <property type="entry name" value="Nucleic acid-binding proteins"/>
    <property type="match status" value="4"/>
</dbReference>
<feature type="domain" description="CSD" evidence="3">
    <location>
        <begin position="170"/>
        <end position="233"/>
    </location>
</feature>
<evidence type="ECO:0000256" key="2">
    <source>
        <dbReference type="SAM" id="MobiDB-lite"/>
    </source>
</evidence>
<protein>
    <submittedName>
        <fullName evidence="4">Cold shock domain-containing protein</fullName>
    </submittedName>
</protein>
<dbReference type="InterPro" id="IPR011129">
    <property type="entry name" value="CSD"/>
</dbReference>
<dbReference type="CDD" id="cd04458">
    <property type="entry name" value="CSP_CDS"/>
    <property type="match status" value="4"/>
</dbReference>
<dbReference type="InterPro" id="IPR012340">
    <property type="entry name" value="NA-bd_OB-fold"/>
</dbReference>
<proteinExistence type="predicted"/>
<reference evidence="5" key="1">
    <citation type="journal article" date="2019" name="Int. J. Syst. Evol. Microbiol.">
        <title>The Global Catalogue of Microorganisms (GCM) 10K type strain sequencing project: providing services to taxonomists for standard genome sequencing and annotation.</title>
        <authorList>
            <consortium name="The Broad Institute Genomics Platform"/>
            <consortium name="The Broad Institute Genome Sequencing Center for Infectious Disease"/>
            <person name="Wu L."/>
            <person name="Ma J."/>
        </authorList>
    </citation>
    <scope>NUCLEOTIDE SEQUENCE [LARGE SCALE GENOMIC DNA]</scope>
    <source>
        <strain evidence="5">JCM 17738</strain>
    </source>
</reference>
<feature type="domain" description="CSD" evidence="3">
    <location>
        <begin position="93"/>
        <end position="159"/>
    </location>
</feature>
<dbReference type="Proteomes" id="UP001500390">
    <property type="component" value="Unassembled WGS sequence"/>
</dbReference>
<feature type="region of interest" description="Disordered" evidence="2">
    <location>
        <begin position="309"/>
        <end position="357"/>
    </location>
</feature>
<dbReference type="PROSITE" id="PS51857">
    <property type="entry name" value="CSD_2"/>
    <property type="match status" value="4"/>
</dbReference>
<sequence length="416" mass="44768">MLSRDVVPRKGFLAWCKGCWRCPRGKVVPRKGFLVWRKGCWPYPPGGLARPGSGITPRARARRLTPRAWFPACGSSATMIQHTDRSFDEESAVTEGTVRWFDADRGFGFIALGEDTDDLYVHATEIVSSDGVRVLREGQVVEFEVGEGDRGPQARRVRVTADHAADAPLGVLGTVAWYEPTKGYGFVTPDGEEGQVFVHASAIVGGGVVTEGQRVAFLVVEGEKGLQADPLLPLGAQAAHASQPAGASGRAEQSDGADGTVTWYDTDKGFGFITPDGGGQDVFAHVRDLGTGLFELEEGDRVTFDLVDSEKGPQARDVRLAGGAPRRGAGSTRPPARGRSDQRRPSSTPTRGGEGVIVRYDPDRGFGFIAPDAGGDDLFVHVSVIRGSDHLYQGDRVRFQVRQSDRGPQADRVELI</sequence>
<comment type="caution">
    <text evidence="4">The sequence shown here is derived from an EMBL/GenBank/DDBJ whole genome shotgun (WGS) entry which is preliminary data.</text>
</comment>
<evidence type="ECO:0000313" key="4">
    <source>
        <dbReference type="EMBL" id="GAA4397649.1"/>
    </source>
</evidence>
<evidence type="ECO:0000313" key="5">
    <source>
        <dbReference type="Proteomes" id="UP001500390"/>
    </source>
</evidence>
<feature type="compositionally biased region" description="Low complexity" evidence="2">
    <location>
        <begin position="321"/>
        <end position="337"/>
    </location>
</feature>
<accession>A0ABP8JYF8</accession>
<dbReference type="SMART" id="SM00357">
    <property type="entry name" value="CSP"/>
    <property type="match status" value="4"/>
</dbReference>
<dbReference type="Pfam" id="PF00313">
    <property type="entry name" value="CSD"/>
    <property type="match status" value="4"/>
</dbReference>
<dbReference type="PROSITE" id="PS00352">
    <property type="entry name" value="CSD_1"/>
    <property type="match status" value="2"/>
</dbReference>
<evidence type="ECO:0000259" key="3">
    <source>
        <dbReference type="PROSITE" id="PS51857"/>
    </source>
</evidence>
<feature type="region of interest" description="Disordered" evidence="2">
    <location>
        <begin position="239"/>
        <end position="259"/>
    </location>
</feature>
<dbReference type="InterPro" id="IPR002059">
    <property type="entry name" value="CSP_DNA-bd"/>
</dbReference>
<organism evidence="4 5">
    <name type="scientific">Ornithinibacter aureus</name>
    <dbReference type="NCBI Taxonomy" id="622664"/>
    <lineage>
        <taxon>Bacteria</taxon>
        <taxon>Bacillati</taxon>
        <taxon>Actinomycetota</taxon>
        <taxon>Actinomycetes</taxon>
        <taxon>Micrococcales</taxon>
        <taxon>Intrasporangiaceae</taxon>
        <taxon>Ornithinibacter</taxon>
    </lineage>
</organism>
<dbReference type="Gene3D" id="2.40.50.140">
    <property type="entry name" value="Nucleic acid-binding proteins"/>
    <property type="match status" value="4"/>
</dbReference>
<name>A0ABP8JYF8_9MICO</name>
<comment type="subcellular location">
    <subcellularLocation>
        <location evidence="1">Cytoplasm</location>
    </subcellularLocation>
</comment>
<dbReference type="PRINTS" id="PR00050">
    <property type="entry name" value="COLDSHOCK"/>
</dbReference>
<gene>
    <name evidence="4" type="ORF">GCM10023153_21790</name>
</gene>
<dbReference type="InterPro" id="IPR019844">
    <property type="entry name" value="CSD_CS"/>
</dbReference>
<evidence type="ECO:0000256" key="1">
    <source>
        <dbReference type="RuleBase" id="RU000408"/>
    </source>
</evidence>
<keyword evidence="5" id="KW-1185">Reference proteome</keyword>
<dbReference type="PANTHER" id="PTHR11544">
    <property type="entry name" value="COLD SHOCK DOMAIN CONTAINING PROTEINS"/>
    <property type="match status" value="1"/>
</dbReference>